<evidence type="ECO:0000313" key="2">
    <source>
        <dbReference type="EMBL" id="RMD04941.1"/>
    </source>
</evidence>
<dbReference type="PANTHER" id="PTHR43236">
    <property type="entry name" value="ANTITOXIN HIGA1"/>
    <property type="match status" value="1"/>
</dbReference>
<name>A0A3M0T4B3_9CLOT</name>
<dbReference type="RefSeq" id="WP_122057704.1">
    <property type="nucleotide sequence ID" value="NZ_RFAQ01000001.1"/>
</dbReference>
<dbReference type="Gene3D" id="1.10.10.2910">
    <property type="match status" value="1"/>
</dbReference>
<dbReference type="Pfam" id="PF06114">
    <property type="entry name" value="Peptidase_M78"/>
    <property type="match status" value="1"/>
</dbReference>
<dbReference type="Proteomes" id="UP000277999">
    <property type="component" value="Unassembled WGS sequence"/>
</dbReference>
<dbReference type="EMBL" id="RFAQ01000001">
    <property type="protein sequence ID" value="RMD04941.1"/>
    <property type="molecule type" value="Genomic_DNA"/>
</dbReference>
<dbReference type="PANTHER" id="PTHR43236:SF2">
    <property type="entry name" value="BLL0069 PROTEIN"/>
    <property type="match status" value="1"/>
</dbReference>
<dbReference type="InterPro" id="IPR052345">
    <property type="entry name" value="Rad_response_metalloprotease"/>
</dbReference>
<feature type="domain" description="IrrE N-terminal-like" evidence="1">
    <location>
        <begin position="25"/>
        <end position="143"/>
    </location>
</feature>
<proteinExistence type="predicted"/>
<dbReference type="AlphaFoldDB" id="A0A3M0T4B3"/>
<reference evidence="2 3" key="1">
    <citation type="submission" date="2018-10" db="EMBL/GenBank/DDBJ databases">
        <title>Genome-centric metagenomics revealed C2 chemical producing, CO utilizing Clostridium with novel acetogenic gene cluster.</title>
        <authorList>
            <person name="Kang H."/>
            <person name="Park B."/>
            <person name="Choi I.G."/>
            <person name="Chang I.S."/>
        </authorList>
    </citation>
    <scope>NUCLEOTIDE SEQUENCE [LARGE SCALE GENOMIC DNA]</scope>
    <source>
        <strain evidence="2 3">H21-9</strain>
    </source>
</reference>
<evidence type="ECO:0000313" key="3">
    <source>
        <dbReference type="Proteomes" id="UP000277999"/>
    </source>
</evidence>
<dbReference type="SUPFAM" id="SSF55486">
    <property type="entry name" value="Metalloproteases ('zincins'), catalytic domain"/>
    <property type="match status" value="1"/>
</dbReference>
<protein>
    <submittedName>
        <fullName evidence="2">ImmA/IrrE family metallo-endopeptidase</fullName>
    </submittedName>
</protein>
<gene>
    <name evidence="2" type="ORF">D9O40_00910</name>
</gene>
<organism evidence="2 3">
    <name type="scientific">Clostridium autoethanogenum</name>
    <dbReference type="NCBI Taxonomy" id="84023"/>
    <lineage>
        <taxon>Bacteria</taxon>
        <taxon>Bacillati</taxon>
        <taxon>Bacillota</taxon>
        <taxon>Clostridia</taxon>
        <taxon>Eubacteriales</taxon>
        <taxon>Clostridiaceae</taxon>
        <taxon>Clostridium</taxon>
    </lineage>
</organism>
<evidence type="ECO:0000259" key="1">
    <source>
        <dbReference type="Pfam" id="PF06114"/>
    </source>
</evidence>
<accession>A0A3M0T4B3</accession>
<dbReference type="InterPro" id="IPR010359">
    <property type="entry name" value="IrrE_HExxH"/>
</dbReference>
<sequence length="145" mass="17142">MINIHARVKHLIQRYNTRDPERIIKYLGIDLRYEDIGENTKGFYISLITNKYIVISNKLNEVEKVIVLAHELGHALLHYHRSTCFIREYTLFPRGRIENEANKFAAELLIDEKDIDKYSLENMCTNQIASYFGVSKKLVEYKFNK</sequence>
<comment type="caution">
    <text evidence="2">The sequence shown here is derived from an EMBL/GenBank/DDBJ whole genome shotgun (WGS) entry which is preliminary data.</text>
</comment>